<dbReference type="RefSeq" id="WP_245924498.1">
    <property type="nucleotide sequence ID" value="NZ_OMOI01000001.1"/>
</dbReference>
<feature type="domain" description="ABC3 transporter permease C-terminal" evidence="7">
    <location>
        <begin position="725"/>
        <end position="834"/>
    </location>
</feature>
<evidence type="ECO:0000256" key="3">
    <source>
        <dbReference type="ARBA" id="ARBA00022692"/>
    </source>
</evidence>
<evidence type="ECO:0000256" key="6">
    <source>
        <dbReference type="SAM" id="Phobius"/>
    </source>
</evidence>
<evidence type="ECO:0000256" key="2">
    <source>
        <dbReference type="ARBA" id="ARBA00022475"/>
    </source>
</evidence>
<dbReference type="PANTHER" id="PTHR30287">
    <property type="entry name" value="MEMBRANE COMPONENT OF PREDICTED ABC SUPERFAMILY METABOLITE UPTAKE TRANSPORTER"/>
    <property type="match status" value="1"/>
</dbReference>
<evidence type="ECO:0000313" key="9">
    <source>
        <dbReference type="Proteomes" id="UP000244911"/>
    </source>
</evidence>
<keyword evidence="3 6" id="KW-0812">Transmembrane</keyword>
<sequence length="844" mass="88840">MIQNFAQNFGMAWRLTRRELRGGIKGFRIFLACLILGVAAIAAVGTVREALRAGLASQGAVLLGGDASISFTYRFADDAELAMISDAADDLSAVADFRSMIVVGEERALTQVKAVDDAYPLYGEARLDPPMPMATALDGVNGQPGIIMDDLLIDRLGLQIGDTLTLGEIPFVLMTELVSEPDNASGGFGLGPRSILRRSALDGSSLLSEGTLFDSHYRMRLPEGGIGPAYGALMPDLEPNGARWQDARDGAPGMRRLIDRLGAFLVLVGLAGLAVGGVGISAAIRSYLDEKTGTIAILRALGAERRVIFLTYFLQIGILTVLGLALGVILGAVIPALLVPVIAQSLPVSAELTLYPGPLAEAALYGALAALLFTLWPLARTEEVKAADLFRDAALGSNRLPRPLFIGLCVAILALLVWVAARFSGMQALAMWSFIGLGGAFATLVLTGIAVKYAARWLGHRQILRRVPTLRMAFTAVGGPGGEAGAVVLSLGLGLAVLAAVGQIDNNLRGAISRDLPDVAPSFFVVDIQPDQIDAVKTRLESDPFVSRIDTAPMLRGVITKINDRPSREVAGGHWVIRGDRGLTYSATPTRTTVVEGEWWPEDYQGPPQISFAAEEAREMGIGIGDHLTINILGRDITGEITSLREVDFSQAGMGFILTMNPSALAGAPHSYIATIYSEQEGEAAILRDLGNAHPNITLISVRDAITQITGLMGQVAAAITYGALATLVTGFVVLMGAAAAGERARTYEAAILKTLGATRAGILLNFAIRSAVLGAAAGVVAVVAGGIAGWAVTHYIMEESFAFDLANALAIVTGGVIATVLAGLFFAYRPLSAKPARVLRARE</sequence>
<dbReference type="InterPro" id="IPR003838">
    <property type="entry name" value="ABC3_permease_C"/>
</dbReference>
<evidence type="ECO:0000256" key="1">
    <source>
        <dbReference type="ARBA" id="ARBA00004651"/>
    </source>
</evidence>
<dbReference type="GO" id="GO:0005886">
    <property type="term" value="C:plasma membrane"/>
    <property type="evidence" value="ECO:0007669"/>
    <property type="project" value="UniProtKB-SubCell"/>
</dbReference>
<evidence type="ECO:0000259" key="7">
    <source>
        <dbReference type="Pfam" id="PF02687"/>
    </source>
</evidence>
<feature type="transmembrane region" description="Helical" evidence="6">
    <location>
        <begin position="27"/>
        <end position="47"/>
    </location>
</feature>
<keyword evidence="4 6" id="KW-1133">Transmembrane helix</keyword>
<name>A0A2R8AGY0_9RHOB</name>
<feature type="transmembrane region" description="Helical" evidence="6">
    <location>
        <begin position="309"/>
        <end position="342"/>
    </location>
</feature>
<feature type="transmembrane region" description="Helical" evidence="6">
    <location>
        <begin position="261"/>
        <end position="288"/>
    </location>
</feature>
<keyword evidence="5 6" id="KW-0472">Membrane</keyword>
<feature type="transmembrane region" description="Helical" evidence="6">
    <location>
        <begin position="719"/>
        <end position="742"/>
    </location>
</feature>
<comment type="subcellular location">
    <subcellularLocation>
        <location evidence="1">Cell membrane</location>
        <topology evidence="1">Multi-pass membrane protein</topology>
    </subcellularLocation>
</comment>
<feature type="transmembrane region" description="Helical" evidence="6">
    <location>
        <begin position="472"/>
        <end position="501"/>
    </location>
</feature>
<gene>
    <name evidence="8" type="ORF">ALP8811_00320</name>
</gene>
<dbReference type="PANTHER" id="PTHR30287:SF1">
    <property type="entry name" value="INNER MEMBRANE PROTEIN"/>
    <property type="match status" value="1"/>
</dbReference>
<protein>
    <recommendedName>
        <fullName evidence="7">ABC3 transporter permease C-terminal domain-containing protein</fullName>
    </recommendedName>
</protein>
<feature type="transmembrane region" description="Helical" evidence="6">
    <location>
        <begin position="763"/>
        <end position="789"/>
    </location>
</feature>
<evidence type="ECO:0000256" key="5">
    <source>
        <dbReference type="ARBA" id="ARBA00023136"/>
    </source>
</evidence>
<keyword evidence="2" id="KW-1003">Cell membrane</keyword>
<evidence type="ECO:0000256" key="4">
    <source>
        <dbReference type="ARBA" id="ARBA00022989"/>
    </source>
</evidence>
<feature type="transmembrane region" description="Helical" evidence="6">
    <location>
        <begin position="809"/>
        <end position="829"/>
    </location>
</feature>
<keyword evidence="9" id="KW-1185">Reference proteome</keyword>
<dbReference type="EMBL" id="OMOI01000001">
    <property type="protein sequence ID" value="SPF75333.1"/>
    <property type="molecule type" value="Genomic_DNA"/>
</dbReference>
<dbReference type="AlphaFoldDB" id="A0A2R8AGY0"/>
<proteinExistence type="predicted"/>
<feature type="transmembrane region" description="Helical" evidence="6">
    <location>
        <begin position="429"/>
        <end position="451"/>
    </location>
</feature>
<reference evidence="9" key="1">
    <citation type="submission" date="2018-03" db="EMBL/GenBank/DDBJ databases">
        <authorList>
            <person name="Rodrigo-Torres L."/>
            <person name="Arahal R. D."/>
            <person name="Lucena T."/>
        </authorList>
    </citation>
    <scope>NUCLEOTIDE SEQUENCE [LARGE SCALE GENOMIC DNA]</scope>
    <source>
        <strain evidence="9">CECT 8811</strain>
    </source>
</reference>
<dbReference type="Pfam" id="PF02687">
    <property type="entry name" value="FtsX"/>
    <property type="match status" value="2"/>
</dbReference>
<organism evidence="8 9">
    <name type="scientific">Aliiroseovarius pelagivivens</name>
    <dbReference type="NCBI Taxonomy" id="1639690"/>
    <lineage>
        <taxon>Bacteria</taxon>
        <taxon>Pseudomonadati</taxon>
        <taxon>Pseudomonadota</taxon>
        <taxon>Alphaproteobacteria</taxon>
        <taxon>Rhodobacterales</taxon>
        <taxon>Paracoccaceae</taxon>
        <taxon>Aliiroseovarius</taxon>
    </lineage>
</organism>
<dbReference type="Proteomes" id="UP000244911">
    <property type="component" value="Unassembled WGS sequence"/>
</dbReference>
<dbReference type="InterPro" id="IPR038766">
    <property type="entry name" value="Membrane_comp_ABC_pdt"/>
</dbReference>
<feature type="transmembrane region" description="Helical" evidence="6">
    <location>
        <begin position="400"/>
        <end position="423"/>
    </location>
</feature>
<feature type="transmembrane region" description="Helical" evidence="6">
    <location>
        <begin position="362"/>
        <end position="379"/>
    </location>
</feature>
<evidence type="ECO:0000313" key="8">
    <source>
        <dbReference type="EMBL" id="SPF75333.1"/>
    </source>
</evidence>
<feature type="domain" description="ABC3 transporter permease C-terminal" evidence="7">
    <location>
        <begin position="268"/>
        <end position="380"/>
    </location>
</feature>
<accession>A0A2R8AGY0</accession>